<sequence length="63" mass="7191">MFYKYEDGNFEEAAHIDGTGYSLTESGKDEYTYPIAGWYWYDSEEVAKAAMGYVEKAKLTEGL</sequence>
<dbReference type="EMBL" id="LR797319">
    <property type="protein sequence ID" value="CAB4202959.1"/>
    <property type="molecule type" value="Genomic_DNA"/>
</dbReference>
<evidence type="ECO:0000313" key="1">
    <source>
        <dbReference type="EMBL" id="CAB4172587.1"/>
    </source>
</evidence>
<dbReference type="EMBL" id="LR798407">
    <property type="protein sequence ID" value="CAB5230286.1"/>
    <property type="molecule type" value="Genomic_DNA"/>
</dbReference>
<organism evidence="6">
    <name type="scientific">uncultured Caudovirales phage</name>
    <dbReference type="NCBI Taxonomy" id="2100421"/>
    <lineage>
        <taxon>Viruses</taxon>
        <taxon>Duplodnaviria</taxon>
        <taxon>Heunggongvirae</taxon>
        <taxon>Uroviricota</taxon>
        <taxon>Caudoviricetes</taxon>
        <taxon>Peduoviridae</taxon>
        <taxon>Maltschvirus</taxon>
        <taxon>Maltschvirus maltsch</taxon>
    </lineage>
</organism>
<evidence type="ECO:0000313" key="2">
    <source>
        <dbReference type="EMBL" id="CAB4178551.1"/>
    </source>
</evidence>
<dbReference type="EMBL" id="LR797419">
    <property type="protein sequence ID" value="CAB4214967.1"/>
    <property type="molecule type" value="Genomic_DNA"/>
</dbReference>
<dbReference type="EMBL" id="LR796887">
    <property type="protein sequence ID" value="CAB4172587.1"/>
    <property type="molecule type" value="Genomic_DNA"/>
</dbReference>
<dbReference type="EMBL" id="LR796966">
    <property type="protein sequence ID" value="CAB4178551.1"/>
    <property type="molecule type" value="Genomic_DNA"/>
</dbReference>
<protein>
    <submittedName>
        <fullName evidence="6">Uncharacterized protein</fullName>
    </submittedName>
</protein>
<name>A0A6J7XJG3_9CAUD</name>
<accession>A0A6J7XJG3</accession>
<dbReference type="EMBL" id="LR797054">
    <property type="protein sequence ID" value="CAB4183812.1"/>
    <property type="molecule type" value="Genomic_DNA"/>
</dbReference>
<gene>
    <name evidence="2" type="ORF">UFOVP1018_7</name>
    <name evidence="3" type="ORF">UFOVP1105_8</name>
    <name evidence="4" type="ORF">UFOVP1372_52</name>
    <name evidence="5" type="ORF">UFOVP1470_9</name>
    <name evidence="6" type="ORF">UFOVP1557_52</name>
    <name evidence="1" type="ORF">UFOVP939_17</name>
</gene>
<evidence type="ECO:0000313" key="5">
    <source>
        <dbReference type="EMBL" id="CAB4214967.1"/>
    </source>
</evidence>
<evidence type="ECO:0000313" key="4">
    <source>
        <dbReference type="EMBL" id="CAB4202959.1"/>
    </source>
</evidence>
<proteinExistence type="predicted"/>
<evidence type="ECO:0000313" key="6">
    <source>
        <dbReference type="EMBL" id="CAB5230286.1"/>
    </source>
</evidence>
<evidence type="ECO:0000313" key="3">
    <source>
        <dbReference type="EMBL" id="CAB4183812.1"/>
    </source>
</evidence>
<reference evidence="6" key="1">
    <citation type="submission" date="2020-05" db="EMBL/GenBank/DDBJ databases">
        <authorList>
            <person name="Chiriac C."/>
            <person name="Salcher M."/>
            <person name="Ghai R."/>
            <person name="Kavagutti S V."/>
        </authorList>
    </citation>
    <scope>NUCLEOTIDE SEQUENCE</scope>
</reference>